<sequence>MFQDPSSLMSRVRAAIYFRNKLIFEAILGSRPSFAMNLCTFCQQFEETVVYALRDCITIQTILQQFGLHGRVRLDYSQDCLGWVTSAHSILDVTCMFMVNRFPQHGYWVLGMNTRHLQKECTTGAVEAFPCYEAILLSSDKGWHRVLIEGDAANVINYMQASSDDTSMLAQTLSEAKLMLKCLSFLPT</sequence>
<proteinExistence type="predicted"/>
<evidence type="ECO:0000313" key="2">
    <source>
        <dbReference type="EMBL" id="KAK8992094.1"/>
    </source>
</evidence>
<name>A0ABR2PUF4_9ROSI</name>
<dbReference type="EMBL" id="JBBPBN010000051">
    <property type="protein sequence ID" value="KAK8992094.1"/>
    <property type="molecule type" value="Genomic_DNA"/>
</dbReference>
<comment type="caution">
    <text evidence="2">The sequence shown here is derived from an EMBL/GenBank/DDBJ whole genome shotgun (WGS) entry which is preliminary data.</text>
</comment>
<organism evidence="2 3">
    <name type="scientific">Hibiscus sabdariffa</name>
    <name type="common">roselle</name>
    <dbReference type="NCBI Taxonomy" id="183260"/>
    <lineage>
        <taxon>Eukaryota</taxon>
        <taxon>Viridiplantae</taxon>
        <taxon>Streptophyta</taxon>
        <taxon>Embryophyta</taxon>
        <taxon>Tracheophyta</taxon>
        <taxon>Spermatophyta</taxon>
        <taxon>Magnoliopsida</taxon>
        <taxon>eudicotyledons</taxon>
        <taxon>Gunneridae</taxon>
        <taxon>Pentapetalae</taxon>
        <taxon>rosids</taxon>
        <taxon>malvids</taxon>
        <taxon>Malvales</taxon>
        <taxon>Malvaceae</taxon>
        <taxon>Malvoideae</taxon>
        <taxon>Hibiscus</taxon>
    </lineage>
</organism>
<dbReference type="Pfam" id="PF13456">
    <property type="entry name" value="RVT_3"/>
    <property type="match status" value="1"/>
</dbReference>
<evidence type="ECO:0000259" key="1">
    <source>
        <dbReference type="Pfam" id="PF13456"/>
    </source>
</evidence>
<keyword evidence="3" id="KW-1185">Reference proteome</keyword>
<feature type="domain" description="RNase H type-1" evidence="1">
    <location>
        <begin position="105"/>
        <end position="184"/>
    </location>
</feature>
<evidence type="ECO:0000313" key="3">
    <source>
        <dbReference type="Proteomes" id="UP001396334"/>
    </source>
</evidence>
<gene>
    <name evidence="2" type="ORF">V6N11_044986</name>
</gene>
<protein>
    <recommendedName>
        <fullName evidence="1">RNase H type-1 domain-containing protein</fullName>
    </recommendedName>
</protein>
<accession>A0ABR2PUF4</accession>
<dbReference type="InterPro" id="IPR002156">
    <property type="entry name" value="RNaseH_domain"/>
</dbReference>
<dbReference type="Proteomes" id="UP001396334">
    <property type="component" value="Unassembled WGS sequence"/>
</dbReference>
<reference evidence="2 3" key="1">
    <citation type="journal article" date="2024" name="G3 (Bethesda)">
        <title>Genome assembly of Hibiscus sabdariffa L. provides insights into metabolisms of medicinal natural products.</title>
        <authorList>
            <person name="Kim T."/>
        </authorList>
    </citation>
    <scope>NUCLEOTIDE SEQUENCE [LARGE SCALE GENOMIC DNA]</scope>
    <source>
        <strain evidence="2">TK-2024</strain>
        <tissue evidence="2">Old leaves</tissue>
    </source>
</reference>